<evidence type="ECO:0000313" key="7">
    <source>
        <dbReference type="EMBL" id="EAH4240913.1"/>
    </source>
</evidence>
<evidence type="ECO:0000313" key="18">
    <source>
        <dbReference type="Proteomes" id="UP000522199"/>
    </source>
</evidence>
<feature type="transmembrane region" description="Helical" evidence="1">
    <location>
        <begin position="204"/>
        <end position="226"/>
    </location>
</feature>
<evidence type="ECO:0000313" key="8">
    <source>
        <dbReference type="EMBL" id="ECY9782138.1"/>
    </source>
</evidence>
<dbReference type="EMBL" id="QXLS01000001">
    <property type="protein sequence ID" value="RKA10957.1"/>
    <property type="molecule type" value="Genomic_DNA"/>
</dbReference>
<reference evidence="12 13" key="1">
    <citation type="journal article" date="2018" name="BMC Genomics">
        <title>Genes significantly associated with lineage II food isolates of Listeria monocytogenes.</title>
        <authorList>
            <person name="Pirone-Davies C."/>
            <person name="Chen Y."/>
            <person name="Pightling A."/>
            <person name="Ryan G."/>
            <person name="Wang Y."/>
            <person name="Yao K."/>
            <person name="Hoffmann M."/>
            <person name="Allard M.W."/>
        </authorList>
    </citation>
    <scope>NUCLEOTIDE SEQUENCE [LARGE SCALE GENOMIC DNA]</scope>
    <source>
        <strain evidence="12 13">PNUSAL000550</strain>
    </source>
</reference>
<evidence type="ECO:0000313" key="2">
    <source>
        <dbReference type="EMBL" id="EAC5549292.1"/>
    </source>
</evidence>
<evidence type="ECO:0000313" key="13">
    <source>
        <dbReference type="Proteomes" id="UP000272537"/>
    </source>
</evidence>
<feature type="transmembrane region" description="Helical" evidence="1">
    <location>
        <begin position="133"/>
        <end position="153"/>
    </location>
</feature>
<dbReference type="EMBL" id="AABGUK010000001">
    <property type="protein sequence ID" value="EAH4240913.1"/>
    <property type="molecule type" value="Genomic_DNA"/>
</dbReference>
<evidence type="ECO:0000313" key="10">
    <source>
        <dbReference type="EMBL" id="HAA8053378.1"/>
    </source>
</evidence>
<evidence type="ECO:0000313" key="14">
    <source>
        <dbReference type="Proteomes" id="UP000365297"/>
    </source>
</evidence>
<evidence type="ECO:0000313" key="4">
    <source>
        <dbReference type="EMBL" id="EAG4461221.1"/>
    </source>
</evidence>
<evidence type="ECO:0000313" key="20">
    <source>
        <dbReference type="Proteomes" id="UP000528151"/>
    </source>
</evidence>
<evidence type="ECO:0000313" key="19">
    <source>
        <dbReference type="Proteomes" id="UP000527632"/>
    </source>
</evidence>
<reference evidence="9 16" key="5">
    <citation type="submission" date="2019-08" db="EMBL/GenBank/DDBJ databases">
        <authorList>
            <person name="Ashton P.M."/>
            <person name="Dallman T."/>
            <person name="Nair S."/>
            <person name="De Pinna E."/>
            <person name="Peters T."/>
            <person name="Grant K."/>
        </authorList>
    </citation>
    <scope>NUCLEOTIDE SEQUENCE [LARGE SCALE GENOMIC DNA]</scope>
    <source>
        <strain evidence="9 16">788324</strain>
    </source>
</reference>
<dbReference type="RefSeq" id="WP_003724469.1">
    <property type="nucleotide sequence ID" value="NC_021825.2"/>
</dbReference>
<evidence type="ECO:0000313" key="5">
    <source>
        <dbReference type="EMBL" id="EAG6990288.1"/>
    </source>
</evidence>
<dbReference type="Proteomes" id="UP000368512">
    <property type="component" value="Unassembled WGS sequence"/>
</dbReference>
<dbReference type="Proteomes" id="UP000528151">
    <property type="component" value="Unassembled WGS sequence"/>
</dbReference>
<dbReference type="EMBL" id="AAAJWF010000001">
    <property type="protein sequence ID" value="EAC7479328.1"/>
    <property type="molecule type" value="Genomic_DNA"/>
</dbReference>
<evidence type="ECO:0000313" key="9">
    <source>
        <dbReference type="EMBL" id="EDO0985654.1"/>
    </source>
</evidence>
<dbReference type="EMBL" id="JACAVN010000001">
    <property type="protein sequence ID" value="NYA00520.1"/>
    <property type="molecule type" value="Genomic_DNA"/>
</dbReference>
<keyword evidence="1" id="KW-0472">Membrane</keyword>
<dbReference type="EMBL" id="AABEKY010000005">
    <property type="protein sequence ID" value="EAG9387994.1"/>
    <property type="molecule type" value="Genomic_DNA"/>
</dbReference>
<evidence type="ECO:0000313" key="17">
    <source>
        <dbReference type="Proteomes" id="UP000489121"/>
    </source>
</evidence>
<dbReference type="Proteomes" id="UP000544530">
    <property type="component" value="Unassembled WGS sequence"/>
</dbReference>
<dbReference type="EMBL" id="AABDGJ010000003">
    <property type="protein sequence ID" value="EAG6990288.1"/>
    <property type="molecule type" value="Genomic_DNA"/>
</dbReference>
<reference evidence="8 17" key="6">
    <citation type="submission" date="2019-09" db="EMBL/GenBank/DDBJ databases">
        <authorList>
            <consortium name="PulseNet: The National Subtyping Network for Foodborne Disease Surveillance"/>
            <person name="Tarr C.L."/>
            <person name="Trees E."/>
            <person name="Katz L.S."/>
            <person name="Carleton-Romer H.A."/>
            <person name="Stroika S."/>
            <person name="Kucerova Z."/>
            <person name="Roache K.F."/>
            <person name="Sabol A.L."/>
            <person name="Besser J."/>
            <person name="Gerner-Smidt P."/>
        </authorList>
    </citation>
    <scope>NUCLEOTIDE SEQUENCE [LARGE SCALE GENOMIC DNA]</scope>
    <source>
        <strain evidence="8 17">PNUSAL005692</strain>
    </source>
</reference>
<reference evidence="7 19" key="3">
    <citation type="submission" date="2019-04" db="EMBL/GenBank/DDBJ databases">
        <authorList>
            <consortium name="GenomeTrakr: Next Generation Sequencing Network for Food Pathogen Tracability"/>
        </authorList>
    </citation>
    <scope>NUCLEOTIDE SEQUENCE [LARGE SCALE GENOMIC DNA]</scope>
    <source>
        <strain evidence="3 15">CFSAN008042</strain>
        <strain evidence="4 20">CFSAN063727</strain>
        <strain evidence="2 14">FDA00007096</strain>
        <strain evidence="7 19">LS1344</strain>
    </source>
</reference>
<organism evidence="10">
    <name type="scientific">Listeria monocytogenes</name>
    <dbReference type="NCBI Taxonomy" id="1639"/>
    <lineage>
        <taxon>Bacteria</taxon>
        <taxon>Bacillati</taxon>
        <taxon>Bacillota</taxon>
        <taxon>Bacilli</taxon>
        <taxon>Bacillales</taxon>
        <taxon>Listeriaceae</taxon>
        <taxon>Listeria</taxon>
    </lineage>
</organism>
<dbReference type="EMBL" id="AAAIXK010000001">
    <property type="protein sequence ID" value="EAC5549292.1"/>
    <property type="molecule type" value="Genomic_DNA"/>
</dbReference>
<gene>
    <name evidence="5" type="ORF">AB917_06765</name>
    <name evidence="2" type="ORF">ARY78_02465</name>
    <name evidence="4" type="ORF">CA369_02875</name>
    <name evidence="6" type="ORF">CW845_10905</name>
    <name evidence="3" type="ORF">DQ70_01355</name>
    <name evidence="12" type="ORF">DYZ80_00489</name>
    <name evidence="7" type="ORF">E5F58_02730</name>
    <name evidence="8" type="ORF">F6515_03955</name>
    <name evidence="9" type="ORF">FV747_06520</name>
    <name evidence="10" type="ORF">GHH22_09435</name>
    <name evidence="11" type="ORF">HZJ64_01645</name>
</gene>
<evidence type="ECO:0000313" key="22">
    <source>
        <dbReference type="Proteomes" id="UP000548278"/>
    </source>
</evidence>
<dbReference type="AlphaFoldDB" id="A0A0B8QUP8"/>
<reference evidence="11 21" key="8">
    <citation type="submission" date="2020-06" db="EMBL/GenBank/DDBJ databases">
        <title>Two Listeria outbreaks in Switzerland in 2018 and 2020.</title>
        <authorList>
            <person name="Stevens M.J.A."/>
            <person name="Bloemberg G."/>
            <person name="Nusch-Inderbinnen M."/>
            <person name="Stephan R."/>
        </authorList>
    </citation>
    <scope>NUCLEOTIDE SEQUENCE [LARGE SCALE GENOMIC DNA]</scope>
    <source>
        <strain evidence="11 21">N18-0707</strain>
    </source>
</reference>
<dbReference type="Proteomes" id="UP000522199">
    <property type="component" value="Unassembled WGS sequence"/>
</dbReference>
<proteinExistence type="predicted"/>
<dbReference type="KEGG" id="lmv:Y193_12045"/>
<dbReference type="EMBL" id="DAAEEB010000005">
    <property type="protein sequence ID" value="HAA8053378.1"/>
    <property type="molecule type" value="Genomic_DNA"/>
</dbReference>
<dbReference type="Proteomes" id="UP000467536">
    <property type="component" value="Unassembled WGS sequence"/>
</dbReference>
<accession>A0A0B8QUP8</accession>
<comment type="caution">
    <text evidence="10">The sequence shown here is derived from an EMBL/GenBank/DDBJ whole genome shotgun (WGS) entry which is preliminary data.</text>
</comment>
<dbReference type="Proteomes" id="UP000365297">
    <property type="component" value="Unassembled WGS sequence"/>
</dbReference>
<evidence type="ECO:0000256" key="1">
    <source>
        <dbReference type="SAM" id="Phobius"/>
    </source>
</evidence>
<feature type="transmembrane region" description="Helical" evidence="1">
    <location>
        <begin position="12"/>
        <end position="35"/>
    </location>
</feature>
<reference evidence="10" key="7">
    <citation type="submission" date="2019-10" db="EMBL/GenBank/DDBJ databases">
        <authorList>
            <consortium name="NCBI Pathogen Detection Project"/>
        </authorList>
    </citation>
    <scope>NUCLEOTIDE SEQUENCE</scope>
    <source>
        <strain evidence="10">09CEB371LM</strain>
    </source>
</reference>
<dbReference type="Proteomes" id="UP000489121">
    <property type="component" value="Unassembled WGS sequence"/>
</dbReference>
<keyword evidence="1" id="KW-0812">Transmembrane</keyword>
<dbReference type="EMBL" id="AABBZO010000002">
    <property type="protein sequence ID" value="EAG4461221.1"/>
    <property type="molecule type" value="Genomic_DNA"/>
</dbReference>
<dbReference type="Proteomes" id="UP000272537">
    <property type="component" value="Unassembled WGS sequence"/>
</dbReference>
<dbReference type="KEGG" id="lmok:CQ02_03955"/>
<keyword evidence="1" id="KW-1133">Transmembrane helix</keyword>
<dbReference type="EMBL" id="AALGDA010000008">
    <property type="protein sequence ID" value="ECY9782138.1"/>
    <property type="molecule type" value="Genomic_DNA"/>
</dbReference>
<evidence type="ECO:0000313" key="3">
    <source>
        <dbReference type="EMBL" id="EAC7479328.1"/>
    </source>
</evidence>
<evidence type="ECO:0000313" key="12">
    <source>
        <dbReference type="EMBL" id="RKA10957.1"/>
    </source>
</evidence>
<evidence type="ECO:0000313" key="6">
    <source>
        <dbReference type="EMBL" id="EAG9387994.1"/>
    </source>
</evidence>
<feature type="transmembrane region" description="Helical" evidence="1">
    <location>
        <begin position="41"/>
        <end position="62"/>
    </location>
</feature>
<dbReference type="Proteomes" id="UP000840039">
    <property type="component" value="Unassembled WGS sequence"/>
</dbReference>
<dbReference type="Proteomes" id="UP000527632">
    <property type="component" value="Unassembled WGS sequence"/>
</dbReference>
<reference evidence="18 22" key="4">
    <citation type="submission" date="2019-04" db="EMBL/GenBank/DDBJ databases">
        <authorList>
            <consortium name="GenomeTrakr network: Whole genome sequencing for foodborne pathogen traceback"/>
        </authorList>
    </citation>
    <scope>NUCLEOTIDE SEQUENCE [LARGE SCALE GENOMIC DNA]</scope>
    <source>
        <strain evidence="5 22">CFSAN004300</strain>
        <strain evidence="6 18">CFSAN072474</strain>
    </source>
</reference>
<dbReference type="Proteomes" id="UP000548278">
    <property type="component" value="Unassembled WGS sequence"/>
</dbReference>
<evidence type="ECO:0000313" key="21">
    <source>
        <dbReference type="Proteomes" id="UP000544530"/>
    </source>
</evidence>
<sequence length="234" mass="26048">MTKMITFYLKQISPILLIGLAIILGLNFLGFTMNLLEGTDLLFRAIRGTTVMSLILVLITTWKITKLDTSKENVTLASLSGFSETKKFFGKLFAAYLSAITVILLQSAFIWYYGFETGRMEAGDALSFVSGTLMMFLFIAMFVCYFVIPVGWLKDHVKASSLQKAAVILLLFAILIVNLLAEYYLHIYNGPGIISILPNGHFDISLLSIVWNVGLCSVIAGSYIYMKSKKMDTI</sequence>
<evidence type="ECO:0000313" key="11">
    <source>
        <dbReference type="EMBL" id="NYA00520.1"/>
    </source>
</evidence>
<evidence type="ECO:0000313" key="16">
    <source>
        <dbReference type="Proteomes" id="UP000467536"/>
    </source>
</evidence>
<reference evidence="10" key="2">
    <citation type="journal article" date="2018" name="Genome Biol.">
        <title>SKESA: strategic k-mer extension for scrupulous assemblies.</title>
        <authorList>
            <person name="Souvorov A."/>
            <person name="Agarwala R."/>
            <person name="Lipman D.J."/>
        </authorList>
    </citation>
    <scope>NUCLEOTIDE SEQUENCE [LARGE SCALE GENOMIC DNA]</scope>
    <source>
        <strain evidence="10">09CEB371LM</strain>
    </source>
</reference>
<name>A0A0B8QUP8_LISMN</name>
<feature type="transmembrane region" description="Helical" evidence="1">
    <location>
        <begin position="93"/>
        <end position="113"/>
    </location>
</feature>
<dbReference type="EMBL" id="AANEHK010000004">
    <property type="protein sequence ID" value="EDO0985654.1"/>
    <property type="molecule type" value="Genomic_DNA"/>
</dbReference>
<evidence type="ECO:0000313" key="15">
    <source>
        <dbReference type="Proteomes" id="UP000368512"/>
    </source>
</evidence>
<feature type="transmembrane region" description="Helical" evidence="1">
    <location>
        <begin position="165"/>
        <end position="184"/>
    </location>
</feature>
<protein>
    <submittedName>
        <fullName evidence="10">ABC transporter permease</fullName>
    </submittedName>
</protein>